<dbReference type="GO" id="GO:0003993">
    <property type="term" value="F:acid phosphatase activity"/>
    <property type="evidence" value="ECO:0007669"/>
    <property type="project" value="UniProtKB-ARBA"/>
</dbReference>
<evidence type="ECO:0000256" key="3">
    <source>
        <dbReference type="ARBA" id="ARBA00022801"/>
    </source>
</evidence>
<organism evidence="7 8">
    <name type="scientific">Laodelphax striatellus</name>
    <name type="common">Small brown planthopper</name>
    <name type="synonym">Delphax striatella</name>
    <dbReference type="NCBI Taxonomy" id="195883"/>
    <lineage>
        <taxon>Eukaryota</taxon>
        <taxon>Metazoa</taxon>
        <taxon>Ecdysozoa</taxon>
        <taxon>Arthropoda</taxon>
        <taxon>Hexapoda</taxon>
        <taxon>Insecta</taxon>
        <taxon>Pterygota</taxon>
        <taxon>Neoptera</taxon>
        <taxon>Paraneoptera</taxon>
        <taxon>Hemiptera</taxon>
        <taxon>Auchenorrhyncha</taxon>
        <taxon>Fulgoroidea</taxon>
        <taxon>Delphacidae</taxon>
        <taxon>Criomorphinae</taxon>
        <taxon>Laodelphax</taxon>
    </lineage>
</organism>
<accession>A0A482WEP0</accession>
<dbReference type="Proteomes" id="UP000291343">
    <property type="component" value="Unassembled WGS sequence"/>
</dbReference>
<dbReference type="InterPro" id="IPR013078">
    <property type="entry name" value="His_Pase_superF_clade-1"/>
</dbReference>
<reference evidence="7 8" key="1">
    <citation type="journal article" date="2017" name="Gigascience">
        <title>Genome sequence of the small brown planthopper, Laodelphax striatellus.</title>
        <authorList>
            <person name="Zhu J."/>
            <person name="Jiang F."/>
            <person name="Wang X."/>
            <person name="Yang P."/>
            <person name="Bao Y."/>
            <person name="Zhao W."/>
            <person name="Wang W."/>
            <person name="Lu H."/>
            <person name="Wang Q."/>
            <person name="Cui N."/>
            <person name="Li J."/>
            <person name="Chen X."/>
            <person name="Luo L."/>
            <person name="Yu J."/>
            <person name="Kang L."/>
            <person name="Cui F."/>
        </authorList>
    </citation>
    <scope>NUCLEOTIDE SEQUENCE [LARGE SCALE GENOMIC DNA]</scope>
    <source>
        <strain evidence="7">Lst14</strain>
    </source>
</reference>
<comment type="caution">
    <text evidence="7">The sequence shown here is derived from an EMBL/GenBank/DDBJ whole genome shotgun (WGS) entry which is preliminary data.</text>
</comment>
<dbReference type="GO" id="GO:0005829">
    <property type="term" value="C:cytosol"/>
    <property type="evidence" value="ECO:0007669"/>
    <property type="project" value="UniProtKB-SubCell"/>
</dbReference>
<dbReference type="OrthoDB" id="414418at2759"/>
<keyword evidence="8" id="KW-1185">Reference proteome</keyword>
<sequence length="399" mass="44820">MEMPSKTRLMDGWKVVAVIYLSTTRKEQPNLIHGRYIGCSGYLPVNYTERTAESDSWTLHRSVSLGVNSDSVAVTEDEEECGGGIGPLSFLRQINGSDSNISTQTAANENSENKRISLSNEESQSQSLPEPSGPRQIYIMRHGERVDFTFGKWIPYCFDEHGLYIRKDLNMPRRVPQRAGGPEGFFKDSPLTNVGELQARLTGEALREAGVVIHQAYVSPSLRCIQTCHNVLTGCGLADKIAMQVEPCLFEWLAWYPSSLPDWLTADELRAAGYNIDAAYRPIMQLDQLTATGCQESVQQFYVRSHFMMQKVIANTQAKGGNILMVGHAATLDVCSRQLTGHEPRSSQDMTTLIKKIPYCSMAMLEQQQQQANWRLRQLPIPPVTHSNNQRFDWEVLLT</sequence>
<evidence type="ECO:0000313" key="7">
    <source>
        <dbReference type="EMBL" id="RZF31977.1"/>
    </source>
</evidence>
<dbReference type="SMR" id="A0A482WEP0"/>
<dbReference type="GO" id="GO:0004721">
    <property type="term" value="F:phosphoprotein phosphatase activity"/>
    <property type="evidence" value="ECO:0007669"/>
    <property type="project" value="UniProtKB-KW"/>
</dbReference>
<dbReference type="AlphaFoldDB" id="A0A482WEP0"/>
<dbReference type="FunFam" id="3.40.50.1240:FF:000032">
    <property type="entry name" value="Blast:Protein UBASH3A homolog"/>
    <property type="match status" value="1"/>
</dbReference>
<dbReference type="SUPFAM" id="SSF53254">
    <property type="entry name" value="Phosphoglycerate mutase-like"/>
    <property type="match status" value="1"/>
</dbReference>
<evidence type="ECO:0000256" key="4">
    <source>
        <dbReference type="ARBA" id="ARBA00022912"/>
    </source>
</evidence>
<dbReference type="CDD" id="cd07067">
    <property type="entry name" value="HP_PGM_like"/>
    <property type="match status" value="1"/>
</dbReference>
<evidence type="ECO:0000256" key="5">
    <source>
        <dbReference type="ARBA" id="ARBA00083868"/>
    </source>
</evidence>
<evidence type="ECO:0000256" key="2">
    <source>
        <dbReference type="ARBA" id="ARBA00022490"/>
    </source>
</evidence>
<dbReference type="InterPro" id="IPR051710">
    <property type="entry name" value="Phosphatase_SH3-domain"/>
</dbReference>
<feature type="compositionally biased region" description="Polar residues" evidence="6">
    <location>
        <begin position="100"/>
        <end position="110"/>
    </location>
</feature>
<dbReference type="STRING" id="195883.A0A482WEP0"/>
<feature type="compositionally biased region" description="Low complexity" evidence="6">
    <location>
        <begin position="117"/>
        <end position="130"/>
    </location>
</feature>
<proteinExistence type="predicted"/>
<dbReference type="FunCoup" id="A0A482WEP0">
    <property type="interactions" value="1182"/>
</dbReference>
<dbReference type="InterPro" id="IPR029033">
    <property type="entry name" value="His_PPase_superfam"/>
</dbReference>
<gene>
    <name evidence="7" type="ORF">LSTR_LSTR011642</name>
</gene>
<dbReference type="SMART" id="SM00855">
    <property type="entry name" value="PGAM"/>
    <property type="match status" value="1"/>
</dbReference>
<dbReference type="EMBL" id="QKKF02037738">
    <property type="protein sequence ID" value="RZF31977.1"/>
    <property type="molecule type" value="Genomic_DNA"/>
</dbReference>
<evidence type="ECO:0000313" key="8">
    <source>
        <dbReference type="Proteomes" id="UP000291343"/>
    </source>
</evidence>
<dbReference type="PANTHER" id="PTHR16469">
    <property type="entry name" value="UBIQUITIN-ASSOCIATED AND SH3 DOMAIN-CONTAINING BA-RELATED"/>
    <property type="match status" value="1"/>
</dbReference>
<dbReference type="Pfam" id="PF00300">
    <property type="entry name" value="His_Phos_1"/>
    <property type="match status" value="1"/>
</dbReference>
<name>A0A482WEP0_LAOST</name>
<dbReference type="InParanoid" id="A0A482WEP0"/>
<keyword evidence="3" id="KW-0378">Hydrolase</keyword>
<evidence type="ECO:0000256" key="6">
    <source>
        <dbReference type="SAM" id="MobiDB-lite"/>
    </source>
</evidence>
<comment type="subcellular location">
    <subcellularLocation>
        <location evidence="1">Cytoplasm</location>
        <location evidence="1">Cytosol</location>
    </subcellularLocation>
</comment>
<dbReference type="PANTHER" id="PTHR16469:SF27">
    <property type="entry name" value="UBIQUITIN-ASSOCIATED AND SH3 DOMAIN-CONTAINING BA-RELATED"/>
    <property type="match status" value="1"/>
</dbReference>
<protein>
    <recommendedName>
        <fullName evidence="5">Protein UBASH3A homolog</fullName>
    </recommendedName>
</protein>
<feature type="region of interest" description="Disordered" evidence="6">
    <location>
        <begin position="100"/>
        <end position="135"/>
    </location>
</feature>
<evidence type="ECO:0000256" key="1">
    <source>
        <dbReference type="ARBA" id="ARBA00004514"/>
    </source>
</evidence>
<keyword evidence="2" id="KW-0963">Cytoplasm</keyword>
<keyword evidence="4" id="KW-0904">Protein phosphatase</keyword>
<dbReference type="Gene3D" id="3.40.50.1240">
    <property type="entry name" value="Phosphoglycerate mutase-like"/>
    <property type="match status" value="1"/>
</dbReference>